<dbReference type="SUPFAM" id="SSF56219">
    <property type="entry name" value="DNase I-like"/>
    <property type="match status" value="1"/>
</dbReference>
<dbReference type="AlphaFoldDB" id="A0A7J6XCC0"/>
<dbReference type="Gene3D" id="3.60.10.10">
    <property type="entry name" value="Endonuclease/exonuclease/phosphatase"/>
    <property type="match status" value="1"/>
</dbReference>
<reference evidence="1 2" key="1">
    <citation type="submission" date="2020-06" db="EMBL/GenBank/DDBJ databases">
        <title>Transcriptomic and genomic resources for Thalictrum thalictroides and T. hernandezii: Facilitating candidate gene discovery in an emerging model plant lineage.</title>
        <authorList>
            <person name="Arias T."/>
            <person name="Riano-Pachon D.M."/>
            <person name="Di Stilio V.S."/>
        </authorList>
    </citation>
    <scope>NUCLEOTIDE SEQUENCE [LARGE SCALE GENOMIC DNA]</scope>
    <source>
        <strain evidence="2">cv. WT478/WT964</strain>
        <tissue evidence="1">Leaves</tissue>
    </source>
</reference>
<gene>
    <name evidence="1" type="ORF">FRX31_003795</name>
</gene>
<organism evidence="1 2">
    <name type="scientific">Thalictrum thalictroides</name>
    <name type="common">Rue-anemone</name>
    <name type="synonym">Anemone thalictroides</name>
    <dbReference type="NCBI Taxonomy" id="46969"/>
    <lineage>
        <taxon>Eukaryota</taxon>
        <taxon>Viridiplantae</taxon>
        <taxon>Streptophyta</taxon>
        <taxon>Embryophyta</taxon>
        <taxon>Tracheophyta</taxon>
        <taxon>Spermatophyta</taxon>
        <taxon>Magnoliopsida</taxon>
        <taxon>Ranunculales</taxon>
        <taxon>Ranunculaceae</taxon>
        <taxon>Thalictroideae</taxon>
        <taxon>Thalictrum</taxon>
    </lineage>
</organism>
<sequence length="377" mass="43445">MEKAIVTVDSNPVVEVVNNDCIGVEEVIPCSIQLEHQQAMEGIEFVEQYQDDKQAYQALFKEGLPVPLQVTESDKEREIFSDHIVKINEVTLQKITSMNTKRKDIEVIEKYPKKNQKQRGAWNVWGDFNSVLASNERYGCDPVHPREIEDFAECVNHLGLMDLQFSGVFFTWNRTEDNRRKGSKIDRDSWSTPLNLYGNPVYMLQQKLKSLNGKLKPWAGVHFSNISGRVKALKDRLLEVQGLLAVNLHDNVMISEEKKLRYDYADMLRVEFEDLKQKTNCTWMVKGDKCTAFFHGILKERKSRNKIWKISDGQGNSFYEQDAIQAQFVSHYKNLLGSATDDDIDIDLIDDFQVSTTLNDLDTHHSLLNKFSDEEIG</sequence>
<proteinExistence type="predicted"/>
<protein>
    <submittedName>
        <fullName evidence="1">Uncharacterized protein</fullName>
    </submittedName>
</protein>
<dbReference type="EMBL" id="JABWDY010002487">
    <property type="protein sequence ID" value="KAF5206627.1"/>
    <property type="molecule type" value="Genomic_DNA"/>
</dbReference>
<dbReference type="Proteomes" id="UP000554482">
    <property type="component" value="Unassembled WGS sequence"/>
</dbReference>
<accession>A0A7J6XCC0</accession>
<keyword evidence="2" id="KW-1185">Reference proteome</keyword>
<dbReference type="InterPro" id="IPR036691">
    <property type="entry name" value="Endo/exonu/phosph_ase_sf"/>
</dbReference>
<comment type="caution">
    <text evidence="1">The sequence shown here is derived from an EMBL/GenBank/DDBJ whole genome shotgun (WGS) entry which is preliminary data.</text>
</comment>
<name>A0A7J6XCC0_THATH</name>
<evidence type="ECO:0000313" key="1">
    <source>
        <dbReference type="EMBL" id="KAF5206627.1"/>
    </source>
</evidence>
<evidence type="ECO:0000313" key="2">
    <source>
        <dbReference type="Proteomes" id="UP000554482"/>
    </source>
</evidence>
<dbReference type="OrthoDB" id="1303672at2759"/>